<dbReference type="Proteomes" id="UP000014062">
    <property type="component" value="Chromosome"/>
</dbReference>
<organism evidence="1 2">
    <name type="scientific">Streptomyces lividans 1326</name>
    <dbReference type="NCBI Taxonomy" id="1200984"/>
    <lineage>
        <taxon>Bacteria</taxon>
        <taxon>Bacillati</taxon>
        <taxon>Actinomycetota</taxon>
        <taxon>Actinomycetes</taxon>
        <taxon>Kitasatosporales</taxon>
        <taxon>Streptomycetaceae</taxon>
        <taxon>Streptomyces</taxon>
    </lineage>
</organism>
<protein>
    <submittedName>
        <fullName evidence="1">Uncharacterized protein</fullName>
    </submittedName>
</protein>
<sequence length="40" mass="4124">MPWRLRRSERVGLCGGRGLGLTGFRGGGAERGAAAALPGR</sequence>
<proteinExistence type="predicted"/>
<dbReference type="AlphaFoldDB" id="A0A7U9DZ15"/>
<evidence type="ECO:0000313" key="1">
    <source>
        <dbReference type="EMBL" id="EOY52797.1"/>
    </source>
</evidence>
<name>A0A7U9DZ15_STRLI</name>
<accession>A0A7U9DZ15</accession>
<evidence type="ECO:0000313" key="2">
    <source>
        <dbReference type="Proteomes" id="UP000014062"/>
    </source>
</evidence>
<gene>
    <name evidence="1" type="ORF">SLI_8099</name>
</gene>
<dbReference type="EMBL" id="CM001889">
    <property type="protein sequence ID" value="EOY52797.1"/>
    <property type="molecule type" value="Genomic_DNA"/>
</dbReference>
<reference evidence="2" key="1">
    <citation type="journal article" date="2013" name="Genome Biol. Evol.">
        <title>The genome sequence of Streptomyces lividans 66 reveals a novel tRNA-dependent peptide biosynthetic system within a metal-related genomic island.</title>
        <authorList>
            <person name="Cruz-Morales P."/>
            <person name="Vijgenboom E."/>
            <person name="Iruegas-Bocardo F."/>
            <person name="Girard G."/>
            <person name="Yanez-Guerra L.A."/>
            <person name="Ramos-Aboites H.E."/>
            <person name="Pernodet J.L."/>
            <person name="Anne J."/>
            <person name="van Wezel G.P."/>
            <person name="Barona-Gomez F."/>
        </authorList>
    </citation>
    <scope>NUCLEOTIDE SEQUENCE [LARGE SCALE GENOMIC DNA]</scope>
    <source>
        <strain evidence="2">1326</strain>
    </source>
</reference>